<evidence type="ECO:0000313" key="4">
    <source>
        <dbReference type="Proteomes" id="UP000254631"/>
    </source>
</evidence>
<dbReference type="RefSeq" id="WP_013101343.1">
    <property type="nucleotide sequence ID" value="NZ_CAXYJF010000001.1"/>
</dbReference>
<organism evidence="3 4">
    <name type="scientific">Legionella pneumophila</name>
    <dbReference type="NCBI Taxonomy" id="446"/>
    <lineage>
        <taxon>Bacteria</taxon>
        <taxon>Pseudomonadati</taxon>
        <taxon>Pseudomonadota</taxon>
        <taxon>Gammaproteobacteria</taxon>
        <taxon>Legionellales</taxon>
        <taxon>Legionellaceae</taxon>
        <taxon>Legionella</taxon>
    </lineage>
</organism>
<dbReference type="EMBL" id="UGOL01000001">
    <property type="protein sequence ID" value="STX79210.1"/>
    <property type="molecule type" value="Genomic_DNA"/>
</dbReference>
<proteinExistence type="predicted"/>
<dbReference type="AlphaFoldDB" id="A0A128M4S6"/>
<sequence>MKHFTLVKKLMEVLLVCLSFLLFSCSASVSKEDSKSNTPVKKRFGGYHPHVHGRGTR</sequence>
<dbReference type="PROSITE" id="PS51257">
    <property type="entry name" value="PROKAR_LIPOPROTEIN"/>
    <property type="match status" value="1"/>
</dbReference>
<evidence type="ECO:0000313" key="3">
    <source>
        <dbReference type="EMBL" id="STX79210.1"/>
    </source>
</evidence>
<feature type="chain" id="PRO_5030020905" description="Lipoprotein" evidence="2">
    <location>
        <begin position="28"/>
        <end position="57"/>
    </location>
</feature>
<evidence type="ECO:0008006" key="5">
    <source>
        <dbReference type="Google" id="ProtNLM"/>
    </source>
</evidence>
<feature type="compositionally biased region" description="Basic residues" evidence="1">
    <location>
        <begin position="40"/>
        <end position="57"/>
    </location>
</feature>
<keyword evidence="2" id="KW-0732">Signal</keyword>
<feature type="region of interest" description="Disordered" evidence="1">
    <location>
        <begin position="28"/>
        <end position="57"/>
    </location>
</feature>
<reference evidence="3 4" key="1">
    <citation type="submission" date="2018-06" db="EMBL/GenBank/DDBJ databases">
        <authorList>
            <consortium name="Pathogen Informatics"/>
            <person name="Doyle S."/>
        </authorList>
    </citation>
    <scope>NUCLEOTIDE SEQUENCE [LARGE SCALE GENOMIC DNA]</scope>
    <source>
        <strain evidence="3 4">NCTC12000</strain>
    </source>
</reference>
<dbReference type="Proteomes" id="UP000254631">
    <property type="component" value="Unassembled WGS sequence"/>
</dbReference>
<feature type="signal peptide" evidence="2">
    <location>
        <begin position="1"/>
        <end position="27"/>
    </location>
</feature>
<name>A0A128M4S6_LEGPN</name>
<evidence type="ECO:0000256" key="1">
    <source>
        <dbReference type="SAM" id="MobiDB-lite"/>
    </source>
</evidence>
<protein>
    <recommendedName>
        <fullName evidence="5">Lipoprotein</fullName>
    </recommendedName>
</protein>
<gene>
    <name evidence="3" type="ORF">NCTC12000_01199</name>
</gene>
<accession>A0A128M4S6</accession>
<evidence type="ECO:0000256" key="2">
    <source>
        <dbReference type="SAM" id="SignalP"/>
    </source>
</evidence>